<protein>
    <submittedName>
        <fullName evidence="2">Uncharacterized protein</fullName>
    </submittedName>
</protein>
<dbReference type="OrthoDB" id="1888697at2759"/>
<reference evidence="2" key="1">
    <citation type="submission" date="2020-01" db="EMBL/GenBank/DDBJ databases">
        <title>Genome sequence of Kobresia littledalei, the first chromosome-level genome in the family Cyperaceae.</title>
        <authorList>
            <person name="Qu G."/>
        </authorList>
    </citation>
    <scope>NUCLEOTIDE SEQUENCE</scope>
    <source>
        <strain evidence="2">C.B.Clarke</strain>
        <tissue evidence="2">Leaf</tissue>
    </source>
</reference>
<keyword evidence="3" id="KW-1185">Reference proteome</keyword>
<feature type="region of interest" description="Disordered" evidence="1">
    <location>
        <begin position="87"/>
        <end position="141"/>
    </location>
</feature>
<comment type="caution">
    <text evidence="2">The sequence shown here is derived from an EMBL/GenBank/DDBJ whole genome shotgun (WGS) entry which is preliminary data.</text>
</comment>
<feature type="compositionally biased region" description="Basic and acidic residues" evidence="1">
    <location>
        <begin position="108"/>
        <end position="135"/>
    </location>
</feature>
<dbReference type="EMBL" id="SWLB01000026">
    <property type="protein sequence ID" value="KAF3321833.1"/>
    <property type="molecule type" value="Genomic_DNA"/>
</dbReference>
<evidence type="ECO:0000313" key="2">
    <source>
        <dbReference type="EMBL" id="KAF3321833.1"/>
    </source>
</evidence>
<name>A0A833QLE1_9POAL</name>
<accession>A0A833QLE1</accession>
<gene>
    <name evidence="2" type="ORF">FCM35_KLT14049</name>
</gene>
<evidence type="ECO:0000313" key="3">
    <source>
        <dbReference type="Proteomes" id="UP000623129"/>
    </source>
</evidence>
<sequence>MEAALHRDEKLANQLAAFGLLGRTNPAASPKPAPSSSPIPFEAPKRGYCAASMPISDLPPFNPIYVQRQGFRGWFFESEPGRVRFVPVRGSGPAKKSGGTGVFLPRVSVKEEVNKRNNSKGREQRKPQQPQRHELVGPTFQPSSAELASLLPQEWSY</sequence>
<proteinExistence type="predicted"/>
<organism evidence="2 3">
    <name type="scientific">Carex littledalei</name>
    <dbReference type="NCBI Taxonomy" id="544730"/>
    <lineage>
        <taxon>Eukaryota</taxon>
        <taxon>Viridiplantae</taxon>
        <taxon>Streptophyta</taxon>
        <taxon>Embryophyta</taxon>
        <taxon>Tracheophyta</taxon>
        <taxon>Spermatophyta</taxon>
        <taxon>Magnoliopsida</taxon>
        <taxon>Liliopsida</taxon>
        <taxon>Poales</taxon>
        <taxon>Cyperaceae</taxon>
        <taxon>Cyperoideae</taxon>
        <taxon>Cariceae</taxon>
        <taxon>Carex</taxon>
        <taxon>Carex subgen. Euthyceras</taxon>
    </lineage>
</organism>
<dbReference type="Proteomes" id="UP000623129">
    <property type="component" value="Unassembled WGS sequence"/>
</dbReference>
<dbReference type="AlphaFoldDB" id="A0A833QLE1"/>
<evidence type="ECO:0000256" key="1">
    <source>
        <dbReference type="SAM" id="MobiDB-lite"/>
    </source>
</evidence>